<comment type="caution">
    <text evidence="1">The sequence shown here is derived from an EMBL/GenBank/DDBJ whole genome shotgun (WGS) entry which is preliminary data.</text>
</comment>
<keyword evidence="2" id="KW-1185">Reference proteome</keyword>
<name>A0ACA9LJV7_9GLOM</name>
<evidence type="ECO:0000313" key="1">
    <source>
        <dbReference type="EMBL" id="CAG8535285.1"/>
    </source>
</evidence>
<gene>
    <name evidence="1" type="ORF">SPELUC_LOCUS4550</name>
</gene>
<reference evidence="1" key="1">
    <citation type="submission" date="2021-06" db="EMBL/GenBank/DDBJ databases">
        <authorList>
            <person name="Kallberg Y."/>
            <person name="Tangrot J."/>
            <person name="Rosling A."/>
        </authorList>
    </citation>
    <scope>NUCLEOTIDE SEQUENCE</scope>
    <source>
        <strain evidence="1">28 12/20/2015</strain>
    </source>
</reference>
<proteinExistence type="predicted"/>
<accession>A0ACA9LJV7</accession>
<evidence type="ECO:0000313" key="2">
    <source>
        <dbReference type="Proteomes" id="UP000789366"/>
    </source>
</evidence>
<dbReference type="Proteomes" id="UP000789366">
    <property type="component" value="Unassembled WGS sequence"/>
</dbReference>
<dbReference type="EMBL" id="CAJVPW010004126">
    <property type="protein sequence ID" value="CAG8535285.1"/>
    <property type="molecule type" value="Genomic_DNA"/>
</dbReference>
<protein>
    <submittedName>
        <fullName evidence="1">13687_t:CDS:1</fullName>
    </submittedName>
</protein>
<organism evidence="1 2">
    <name type="scientific">Cetraspora pellucida</name>
    <dbReference type="NCBI Taxonomy" id="1433469"/>
    <lineage>
        <taxon>Eukaryota</taxon>
        <taxon>Fungi</taxon>
        <taxon>Fungi incertae sedis</taxon>
        <taxon>Mucoromycota</taxon>
        <taxon>Glomeromycotina</taxon>
        <taxon>Glomeromycetes</taxon>
        <taxon>Diversisporales</taxon>
        <taxon>Gigasporaceae</taxon>
        <taxon>Cetraspora</taxon>
    </lineage>
</organism>
<sequence length="480" mass="55445">MSYVEAFGLFFIVAFIFNLIKRPRIGANEPPLVPYRYPIIGHTYEYLFDPENFLQKCREQYGDPFSLFVLGSVKTFTGAETSHEVLKNSDIFDFGEAVARAFPFKDIISRFKVLDIDYTARVVHEHVSNKINTYTPRMQKELLSGIEKYFGDCKEPKVFRNIQNILAPLIAKPVTNVIVSEEAAQIEELLDSFTIVEREFDKIMVIPPILSLPLKFGYNPISKHRDIFVKHCKPMVEERLRQRKELGEKYVQKDDLLDLFITDELNKRDVVVDDKYMDELFGQIMAIVFASINYGARPELWDEIYEEQLKIHNETNGILSLEDVHKMVKLDCFLRESFRHSSDIASLGHVMTKDSYTFNNGITIPKDREVWVYVKDSVFNDKFFGETANDFQPKRHITSHANGKIVHSQATKVDRSNLTFGGGKRACPGRFFAVNEIKMCLHKLILRYKIRTESGKIDPLKRLATLSFPPTTGLVLENRN</sequence>